<accession>A0A833RSF5</accession>
<evidence type="ECO:0000313" key="2">
    <source>
        <dbReference type="Proteomes" id="UP000655588"/>
    </source>
</evidence>
<dbReference type="EMBL" id="WNWW01000842">
    <property type="protein sequence ID" value="KAF3421596.1"/>
    <property type="molecule type" value="Genomic_DNA"/>
</dbReference>
<proteinExistence type="predicted"/>
<comment type="caution">
    <text evidence="1">The sequence shown here is derived from an EMBL/GenBank/DDBJ whole genome shotgun (WGS) entry which is preliminary data.</text>
</comment>
<dbReference type="InterPro" id="IPR026187">
    <property type="entry name" value="Aven"/>
</dbReference>
<dbReference type="AlphaFoldDB" id="A0A833RSF5"/>
<name>A0A833RSF5_9HYME</name>
<evidence type="ECO:0000313" key="1">
    <source>
        <dbReference type="EMBL" id="KAF3421596.1"/>
    </source>
</evidence>
<protein>
    <submittedName>
        <fullName evidence="1">Uncharacterized protein</fullName>
    </submittedName>
</protein>
<dbReference type="PANTHER" id="PTHR16524:SF2">
    <property type="entry name" value="CELL DEATH REGULATOR AVEN"/>
    <property type="match status" value="1"/>
</dbReference>
<reference evidence="1" key="1">
    <citation type="submission" date="2019-11" db="EMBL/GenBank/DDBJ databases">
        <title>The nuclear and mitochondrial genomes of Frieseomelitta varia - a highly eusocial stingless bee (Meliponini) with a permanently sterile worker caste.</title>
        <authorList>
            <person name="Freitas F.C.P."/>
            <person name="Lourenco A.P."/>
            <person name="Nunes F.M.F."/>
            <person name="Paschoal A.R."/>
            <person name="Abreu F.C.P."/>
            <person name="Barbin F.O."/>
            <person name="Bataglia L."/>
            <person name="Cardoso-Junior C.A.M."/>
            <person name="Cervoni M.S."/>
            <person name="Silva S.R."/>
            <person name="Dalarmi F."/>
            <person name="Del Lama M.A."/>
            <person name="Depintor T.S."/>
            <person name="Ferreira K.M."/>
            <person name="Goria P.S."/>
            <person name="Jaskot M.C."/>
            <person name="Lago D.C."/>
            <person name="Luna-Lucena D."/>
            <person name="Moda L.M."/>
            <person name="Nascimento L."/>
            <person name="Pedrino M."/>
            <person name="Rabico F.O."/>
            <person name="Sanches F.C."/>
            <person name="Santos D.E."/>
            <person name="Santos C.G."/>
            <person name="Vieira J."/>
            <person name="Lopes T.F."/>
            <person name="Barchuk A.R."/>
            <person name="Hartfelder K."/>
            <person name="Simoes Z.L.P."/>
            <person name="Bitondi M.M.G."/>
            <person name="Pinheiro D.G."/>
        </authorList>
    </citation>
    <scope>NUCLEOTIDE SEQUENCE</scope>
    <source>
        <strain evidence="1">USP_RPSP 00005682</strain>
        <tissue evidence="1">Whole individual</tissue>
    </source>
</reference>
<dbReference type="GO" id="GO:0010972">
    <property type="term" value="P:negative regulation of G2/M transition of mitotic cell cycle"/>
    <property type="evidence" value="ECO:0007669"/>
    <property type="project" value="TreeGrafter"/>
</dbReference>
<gene>
    <name evidence="1" type="ORF">E2986_07122</name>
</gene>
<dbReference type="Proteomes" id="UP000655588">
    <property type="component" value="Unassembled WGS sequence"/>
</dbReference>
<keyword evidence="2" id="KW-1185">Reference proteome</keyword>
<organism evidence="1 2">
    <name type="scientific">Frieseomelitta varia</name>
    <dbReference type="NCBI Taxonomy" id="561572"/>
    <lineage>
        <taxon>Eukaryota</taxon>
        <taxon>Metazoa</taxon>
        <taxon>Ecdysozoa</taxon>
        <taxon>Arthropoda</taxon>
        <taxon>Hexapoda</taxon>
        <taxon>Insecta</taxon>
        <taxon>Pterygota</taxon>
        <taxon>Neoptera</taxon>
        <taxon>Endopterygota</taxon>
        <taxon>Hymenoptera</taxon>
        <taxon>Apocrita</taxon>
        <taxon>Aculeata</taxon>
        <taxon>Apoidea</taxon>
        <taxon>Anthophila</taxon>
        <taxon>Apidae</taxon>
        <taxon>Frieseomelitta</taxon>
    </lineage>
</organism>
<dbReference type="PANTHER" id="PTHR16524">
    <property type="entry name" value="CELL DEATH REGULATOR AVEN"/>
    <property type="match status" value="1"/>
</dbReference>
<sequence length="228" mass="26354">MPKKRQGRLRTHVICIIICIHIECQERLGKTGKEKKEVNKDIKEQYFEEIIDVDENTTKDFEFLSNAPISGNDDFVFESEKNWDVDVFKYSDFFILDLKTLSAAIEAIPFNENVNIDRKYFTDDQLTDIYNTAERGKEKYTKILNDSEKIVINNTEDEDKSQNSLENTADDLDILLSCQEPVIDPLMVVKKSLSFSCSSDAKMTNKSNTSTKSLDLEKWLDSILDDYD</sequence>